<evidence type="ECO:0000256" key="1">
    <source>
        <dbReference type="ARBA" id="ARBA00004496"/>
    </source>
</evidence>
<dbReference type="PANTHER" id="PTHR23115">
    <property type="entry name" value="TRANSLATION FACTOR"/>
    <property type="match status" value="1"/>
</dbReference>
<keyword evidence="7" id="KW-0648">Protein biosynthesis</keyword>
<evidence type="ECO:0000313" key="12">
    <source>
        <dbReference type="EMBL" id="MFH4974713.1"/>
    </source>
</evidence>
<gene>
    <name evidence="12" type="ORF">AB6A40_001422</name>
</gene>
<evidence type="ECO:0000256" key="10">
    <source>
        <dbReference type="SAM" id="MobiDB-lite"/>
    </source>
</evidence>
<dbReference type="SUPFAM" id="SSF50447">
    <property type="entry name" value="Translation proteins"/>
    <property type="match status" value="1"/>
</dbReference>
<evidence type="ECO:0000259" key="11">
    <source>
        <dbReference type="PROSITE" id="PS51722"/>
    </source>
</evidence>
<dbReference type="SUPFAM" id="SSF50465">
    <property type="entry name" value="EF-Tu/eEF-1alpha/eIF2-gamma C-terminal domain"/>
    <property type="match status" value="1"/>
</dbReference>
<dbReference type="PROSITE" id="PS51722">
    <property type="entry name" value="G_TR_2"/>
    <property type="match status" value="1"/>
</dbReference>
<reference evidence="12 13" key="1">
    <citation type="submission" date="2024-08" db="EMBL/GenBank/DDBJ databases">
        <title>Gnathostoma spinigerum genome.</title>
        <authorList>
            <person name="Gonzalez-Bertolin B."/>
            <person name="Monzon S."/>
            <person name="Zaballos A."/>
            <person name="Jimenez P."/>
            <person name="Dekumyoy P."/>
            <person name="Varona S."/>
            <person name="Cuesta I."/>
            <person name="Sumanam S."/>
            <person name="Adisakwattana P."/>
            <person name="Gasser R.B."/>
            <person name="Hernandez-Gonzalez A."/>
            <person name="Young N.D."/>
            <person name="Perteguer M.J."/>
        </authorList>
    </citation>
    <scope>NUCLEOTIDE SEQUENCE [LARGE SCALE GENOMIC DNA]</scope>
    <source>
        <strain evidence="12">AL3</strain>
        <tissue evidence="12">Liver</tissue>
    </source>
</reference>
<dbReference type="SUPFAM" id="SSF52540">
    <property type="entry name" value="P-loop containing nucleoside triphosphate hydrolases"/>
    <property type="match status" value="1"/>
</dbReference>
<feature type="compositionally biased region" description="Acidic residues" evidence="10">
    <location>
        <begin position="12"/>
        <end position="22"/>
    </location>
</feature>
<feature type="compositionally biased region" description="Polar residues" evidence="10">
    <location>
        <begin position="170"/>
        <end position="179"/>
    </location>
</feature>
<evidence type="ECO:0000256" key="6">
    <source>
        <dbReference type="ARBA" id="ARBA00022801"/>
    </source>
</evidence>
<dbReference type="InterPro" id="IPR000795">
    <property type="entry name" value="T_Tr_GTP-bd_dom"/>
</dbReference>
<evidence type="ECO:0000256" key="5">
    <source>
        <dbReference type="ARBA" id="ARBA00022741"/>
    </source>
</evidence>
<comment type="similarity">
    <text evidence="2">Belongs to the TRAFAC class translation factor GTPase superfamily. Classic translation factor GTPase family. EF-Tu/EF-1A subfamily.</text>
</comment>
<dbReference type="CDD" id="cd01883">
    <property type="entry name" value="EF1_alpha"/>
    <property type="match status" value="1"/>
</dbReference>
<dbReference type="GO" id="GO:0005525">
    <property type="term" value="F:GTP binding"/>
    <property type="evidence" value="ECO:0007669"/>
    <property type="project" value="UniProtKB-KW"/>
</dbReference>
<dbReference type="Proteomes" id="UP001608902">
    <property type="component" value="Unassembled WGS sequence"/>
</dbReference>
<dbReference type="InterPro" id="IPR009001">
    <property type="entry name" value="Transl_elong_EF1A/Init_IF2_C"/>
</dbReference>
<evidence type="ECO:0000256" key="8">
    <source>
        <dbReference type="ARBA" id="ARBA00023134"/>
    </source>
</evidence>
<feature type="compositionally biased region" description="Polar residues" evidence="10">
    <location>
        <begin position="123"/>
        <end position="143"/>
    </location>
</feature>
<proteinExistence type="inferred from homology"/>
<evidence type="ECO:0000256" key="3">
    <source>
        <dbReference type="ARBA" id="ARBA00022490"/>
    </source>
</evidence>
<comment type="subcellular location">
    <subcellularLocation>
        <location evidence="1">Cytoplasm</location>
    </subcellularLocation>
</comment>
<evidence type="ECO:0000256" key="7">
    <source>
        <dbReference type="ARBA" id="ARBA00022917"/>
    </source>
</evidence>
<accession>A0ABD6ED03</accession>
<keyword evidence="13" id="KW-1185">Reference proteome</keyword>
<dbReference type="FunFam" id="2.40.30.10:FF:000121">
    <property type="entry name" value="Translation elongation factor Tu"/>
    <property type="match status" value="1"/>
</dbReference>
<organism evidence="12 13">
    <name type="scientific">Gnathostoma spinigerum</name>
    <dbReference type="NCBI Taxonomy" id="75299"/>
    <lineage>
        <taxon>Eukaryota</taxon>
        <taxon>Metazoa</taxon>
        <taxon>Ecdysozoa</taxon>
        <taxon>Nematoda</taxon>
        <taxon>Chromadorea</taxon>
        <taxon>Rhabditida</taxon>
        <taxon>Spirurina</taxon>
        <taxon>Gnathostomatomorpha</taxon>
        <taxon>Gnathostomatoidea</taxon>
        <taxon>Gnathostomatidae</taxon>
        <taxon>Gnathostoma</taxon>
    </lineage>
</organism>
<sequence>MSRHRNFRNMNYEDERDDEDDEEFHRISISTDDDIPMSPGTAQFMYYRQKVSLSSDAVDGAKVSDFVPEEGGDMSLLENDVIEDENQFRLDDVCFKDVPAPRLKPSQWSRSPAVSRRTPDPEQCSTEVTTLRKQQDASLNTRSTPKRSGKAVLPEVENLKLSEKKERYGDSSSRGGNIPSNSSSLRLSALAQAQTTPAPAPRIRQRGQSTKPLINLVIVGHVDAGKSTLMGHLLYLLGCVDSRTMHKYKVNSARTGKASFAFAWVLDDTEEERERGVTMDIARTAFNTEHRRICVLDAPGHKDFIPNMITGAAQADAALLVVNATRGEFETGFDQGGQTREHAVLLRSLGVSQLIAVVNKMDTVDWSKQRFDDVCAILKTFLKRQAGFSKVDFVPISGLTGDNLIERPSAGHPLSCWYEGPPLIQFIDQLEPAERNEDKPLRAVINDVFKNSGTSLTLVAKVESGQLANGDKIFIMPRADGVIVKGITMENGVDAEDGICCSGDLATLTLNAVTCVEADSVASGHVLSCGGKDCLIPARRFVVRLVVFNIVVPLMKGTKAELYAHSLCEPCTVLKLRAALHKQTGQVLKLKPRCLSRNTSGIVEIETERVICLEQYSRCKALGRITLRAGGQTLAAGLIEETIYGN</sequence>
<comment type="caution">
    <text evidence="12">The sequence shown here is derived from an EMBL/GenBank/DDBJ whole genome shotgun (WGS) entry which is preliminary data.</text>
</comment>
<dbReference type="CDD" id="cd04093">
    <property type="entry name" value="HBS1_C_III"/>
    <property type="match status" value="1"/>
</dbReference>
<dbReference type="AlphaFoldDB" id="A0ABD6ED03"/>
<dbReference type="EMBL" id="JBGFUD010000527">
    <property type="protein sequence ID" value="MFH4974713.1"/>
    <property type="molecule type" value="Genomic_DNA"/>
</dbReference>
<evidence type="ECO:0000256" key="2">
    <source>
        <dbReference type="ARBA" id="ARBA00007249"/>
    </source>
</evidence>
<keyword evidence="5" id="KW-0547">Nucleotide-binding</keyword>
<dbReference type="GO" id="GO:0006412">
    <property type="term" value="P:translation"/>
    <property type="evidence" value="ECO:0007669"/>
    <property type="project" value="UniProtKB-KW"/>
</dbReference>
<dbReference type="PRINTS" id="PR00315">
    <property type="entry name" value="ELONGATNFCT"/>
</dbReference>
<protein>
    <recommendedName>
        <fullName evidence="11">Tr-type G domain-containing protein</fullName>
    </recommendedName>
</protein>
<keyword evidence="4" id="KW-0597">Phosphoprotein</keyword>
<dbReference type="Gene3D" id="2.40.30.10">
    <property type="entry name" value="Translation factors"/>
    <property type="match status" value="2"/>
</dbReference>
<keyword evidence="6" id="KW-0378">Hydrolase</keyword>
<feature type="region of interest" description="Disordered" evidence="10">
    <location>
        <begin position="101"/>
        <end position="183"/>
    </location>
</feature>
<evidence type="ECO:0000313" key="13">
    <source>
        <dbReference type="Proteomes" id="UP001608902"/>
    </source>
</evidence>
<dbReference type="InterPro" id="IPR009000">
    <property type="entry name" value="Transl_B-barrel_sf"/>
</dbReference>
<dbReference type="GO" id="GO:0005737">
    <property type="term" value="C:cytoplasm"/>
    <property type="evidence" value="ECO:0007669"/>
    <property type="project" value="UniProtKB-SubCell"/>
</dbReference>
<dbReference type="Pfam" id="PF22594">
    <property type="entry name" value="GTP-eEF1A_C"/>
    <property type="match status" value="1"/>
</dbReference>
<evidence type="ECO:0000256" key="9">
    <source>
        <dbReference type="ARBA" id="ARBA00049117"/>
    </source>
</evidence>
<dbReference type="InterPro" id="IPR027417">
    <property type="entry name" value="P-loop_NTPase"/>
</dbReference>
<dbReference type="InterPro" id="IPR050100">
    <property type="entry name" value="TRAFAC_GTPase_members"/>
</dbReference>
<evidence type="ECO:0000256" key="4">
    <source>
        <dbReference type="ARBA" id="ARBA00022553"/>
    </source>
</evidence>
<dbReference type="InterPro" id="IPR054696">
    <property type="entry name" value="GTP-eEF1A_C"/>
</dbReference>
<dbReference type="Pfam" id="PF00009">
    <property type="entry name" value="GTP_EFTU"/>
    <property type="match status" value="1"/>
</dbReference>
<dbReference type="FunFam" id="3.40.50.300:FF:000204">
    <property type="entry name" value="Translation elongation factor Tu"/>
    <property type="match status" value="1"/>
</dbReference>
<name>A0ABD6ED03_9BILA</name>
<dbReference type="Gene3D" id="3.40.50.300">
    <property type="entry name" value="P-loop containing nucleotide triphosphate hydrolases"/>
    <property type="match status" value="1"/>
</dbReference>
<keyword evidence="3" id="KW-0963">Cytoplasm</keyword>
<feature type="region of interest" description="Disordered" evidence="10">
    <location>
        <begin position="1"/>
        <end position="23"/>
    </location>
</feature>
<comment type="catalytic activity">
    <reaction evidence="9">
        <text>GTP + H2O = GDP + phosphate + H(+)</text>
        <dbReference type="Rhea" id="RHEA:19669"/>
        <dbReference type="ChEBI" id="CHEBI:15377"/>
        <dbReference type="ChEBI" id="CHEBI:15378"/>
        <dbReference type="ChEBI" id="CHEBI:37565"/>
        <dbReference type="ChEBI" id="CHEBI:43474"/>
        <dbReference type="ChEBI" id="CHEBI:58189"/>
    </reaction>
    <physiologicalReaction direction="left-to-right" evidence="9">
        <dbReference type="Rhea" id="RHEA:19670"/>
    </physiologicalReaction>
</comment>
<feature type="compositionally biased region" description="Basic and acidic residues" evidence="10">
    <location>
        <begin position="157"/>
        <end position="169"/>
    </location>
</feature>
<feature type="domain" description="Tr-type G" evidence="11">
    <location>
        <begin position="211"/>
        <end position="437"/>
    </location>
</feature>
<keyword evidence="8" id="KW-0342">GTP-binding</keyword>
<dbReference type="GO" id="GO:0016787">
    <property type="term" value="F:hydrolase activity"/>
    <property type="evidence" value="ECO:0007669"/>
    <property type="project" value="UniProtKB-KW"/>
</dbReference>